<feature type="region of interest" description="Disordered" evidence="7">
    <location>
        <begin position="385"/>
        <end position="439"/>
    </location>
</feature>
<keyword evidence="6" id="KW-0175">Coiled coil</keyword>
<reference evidence="12" key="1">
    <citation type="submission" date="2025-08" db="UniProtKB">
        <authorList>
            <consortium name="RefSeq"/>
        </authorList>
    </citation>
    <scope>IDENTIFICATION</scope>
    <source>
        <tissue evidence="12">Gonad</tissue>
    </source>
</reference>
<feature type="compositionally biased region" description="Basic and acidic residues" evidence="7">
    <location>
        <begin position="1418"/>
        <end position="1445"/>
    </location>
</feature>
<feature type="signal peptide" evidence="8">
    <location>
        <begin position="1"/>
        <end position="15"/>
    </location>
</feature>
<evidence type="ECO:0000256" key="8">
    <source>
        <dbReference type="SAM" id="SignalP"/>
    </source>
</evidence>
<dbReference type="PROSITE" id="PS51211">
    <property type="entry name" value="VITELLOGENIN"/>
    <property type="match status" value="1"/>
</dbReference>
<feature type="region of interest" description="Disordered" evidence="7">
    <location>
        <begin position="131"/>
        <end position="182"/>
    </location>
</feature>
<dbReference type="InterPro" id="IPR050733">
    <property type="entry name" value="Vitellogenin/Apolipophorin"/>
</dbReference>
<dbReference type="InterPro" id="IPR011030">
    <property type="entry name" value="Lipovitellin_superhlx_dom"/>
</dbReference>
<feature type="region of interest" description="Disordered" evidence="7">
    <location>
        <begin position="1414"/>
        <end position="1445"/>
    </location>
</feature>
<evidence type="ECO:0000259" key="9">
    <source>
        <dbReference type="PROSITE" id="PS51211"/>
    </source>
</evidence>
<evidence type="ECO:0000313" key="11">
    <source>
        <dbReference type="Proteomes" id="UP000515135"/>
    </source>
</evidence>
<feature type="compositionally biased region" description="Basic and acidic residues" evidence="7">
    <location>
        <begin position="385"/>
        <end position="401"/>
    </location>
</feature>
<keyword evidence="1 8" id="KW-0732">Signal</keyword>
<feature type="domain" description="VWFD" evidence="10">
    <location>
        <begin position="1613"/>
        <end position="1823"/>
    </location>
</feature>
<dbReference type="Gene3D" id="2.20.50.20">
    <property type="entry name" value="Lipovitellin. Chain A, domain 3"/>
    <property type="match status" value="1"/>
</dbReference>
<evidence type="ECO:0000256" key="3">
    <source>
        <dbReference type="ARBA" id="ARBA00023157"/>
    </source>
</evidence>
<dbReference type="InterPro" id="IPR001747">
    <property type="entry name" value="Vitellogenin_N"/>
</dbReference>
<protein>
    <submittedName>
        <fullName evidence="12">Vitellogenin-6-like</fullName>
    </submittedName>
</protein>
<dbReference type="Pfam" id="PF09172">
    <property type="entry name" value="Vit_open_b-sht"/>
    <property type="match status" value="1"/>
</dbReference>
<feature type="region of interest" description="Disordered" evidence="7">
    <location>
        <begin position="1681"/>
        <end position="1705"/>
    </location>
</feature>
<evidence type="ECO:0000256" key="4">
    <source>
        <dbReference type="ARBA" id="ARBA00023180"/>
    </source>
</evidence>
<dbReference type="InterPro" id="IPR015817">
    <property type="entry name" value="Vitellinogen_open_b-sht_sub1"/>
</dbReference>
<keyword evidence="4" id="KW-0325">Glycoprotein</keyword>
<feature type="region of interest" description="Disordered" evidence="7">
    <location>
        <begin position="90"/>
        <end position="114"/>
    </location>
</feature>
<dbReference type="InterPro" id="IPR015819">
    <property type="entry name" value="Lipid_transp_b-sht_shell"/>
</dbReference>
<feature type="compositionally biased region" description="Basic and acidic residues" evidence="7">
    <location>
        <begin position="411"/>
        <end position="439"/>
    </location>
</feature>
<dbReference type="KEGG" id="bbel:109469508"/>
<dbReference type="PROSITE" id="PS51233">
    <property type="entry name" value="VWFD"/>
    <property type="match status" value="1"/>
</dbReference>
<evidence type="ECO:0000313" key="12">
    <source>
        <dbReference type="RefSeq" id="XP_019623592.1"/>
    </source>
</evidence>
<dbReference type="Gene3D" id="1.25.10.20">
    <property type="entry name" value="Vitellinogen, superhelical"/>
    <property type="match status" value="1"/>
</dbReference>
<keyword evidence="3" id="KW-1015">Disulfide bond</keyword>
<dbReference type="Gene3D" id="2.30.230.10">
    <property type="entry name" value="Lipovitellin, beta-sheet shell regions, chain A"/>
    <property type="match status" value="2"/>
</dbReference>
<evidence type="ECO:0000256" key="5">
    <source>
        <dbReference type="PROSITE-ProRule" id="PRU00557"/>
    </source>
</evidence>
<dbReference type="Gene3D" id="2.20.80.10">
    <property type="entry name" value="Lipovitellin-phosvitin complex, chain A, domain 4"/>
    <property type="match status" value="1"/>
</dbReference>
<evidence type="ECO:0000256" key="6">
    <source>
        <dbReference type="SAM" id="Coils"/>
    </source>
</evidence>
<dbReference type="FunFam" id="2.20.50.20:FF:000005">
    <property type="entry name" value="Vitellogenin 3"/>
    <property type="match status" value="1"/>
</dbReference>
<dbReference type="OrthoDB" id="160294at2759"/>
<dbReference type="Pfam" id="PF01347">
    <property type="entry name" value="Vitellogenin_N"/>
    <property type="match status" value="2"/>
</dbReference>
<dbReference type="SMART" id="SM00216">
    <property type="entry name" value="VWD"/>
    <property type="match status" value="1"/>
</dbReference>
<dbReference type="InterPro" id="IPR015255">
    <property type="entry name" value="Vitellinogen_open_b-sht"/>
</dbReference>
<dbReference type="SUPFAM" id="SSF56968">
    <property type="entry name" value="Lipovitellin-phosvitin complex, beta-sheet shell regions"/>
    <property type="match status" value="3"/>
</dbReference>
<dbReference type="InterPro" id="IPR001846">
    <property type="entry name" value="VWF_type-D"/>
</dbReference>
<dbReference type="GO" id="GO:0005319">
    <property type="term" value="F:lipid transporter activity"/>
    <property type="evidence" value="ECO:0007669"/>
    <property type="project" value="InterPro"/>
</dbReference>
<organism evidence="11 12">
    <name type="scientific">Branchiostoma belcheri</name>
    <name type="common">Amphioxus</name>
    <dbReference type="NCBI Taxonomy" id="7741"/>
    <lineage>
        <taxon>Eukaryota</taxon>
        <taxon>Metazoa</taxon>
        <taxon>Chordata</taxon>
        <taxon>Cephalochordata</taxon>
        <taxon>Leptocardii</taxon>
        <taxon>Amphioxiformes</taxon>
        <taxon>Branchiostomatidae</taxon>
        <taxon>Branchiostoma</taxon>
    </lineage>
</organism>
<dbReference type="Proteomes" id="UP000515135">
    <property type="component" value="Unplaced"/>
</dbReference>
<dbReference type="SMART" id="SM00638">
    <property type="entry name" value="LPD_N"/>
    <property type="match status" value="1"/>
</dbReference>
<evidence type="ECO:0000259" key="10">
    <source>
        <dbReference type="PROSITE" id="PS51233"/>
    </source>
</evidence>
<dbReference type="InterPro" id="IPR015816">
    <property type="entry name" value="Vitellinogen_b-sht_N"/>
</dbReference>
<dbReference type="RefSeq" id="XP_019623592.1">
    <property type="nucleotide sequence ID" value="XM_019768033.1"/>
</dbReference>
<feature type="coiled-coil region" evidence="6">
    <location>
        <begin position="867"/>
        <end position="894"/>
    </location>
</feature>
<feature type="chain" id="PRO_5027760738" evidence="8">
    <location>
        <begin position="16"/>
        <end position="1919"/>
    </location>
</feature>
<sequence>MKLALFFLGVCLAQATLNPEDLKDKVYEQGKEYNYHYEGDVRSGIPQTSDKYSGMRIESDVRLQFKTDQEVLMRLENIKFKSLRGELESPEERELRRLTKDDSEEKIPEQRQRTAFHEEFYGSSEFERLSLDSEERLTQEERREERLRQQLKEKKNRKSSTEEESRSQYEPSRELSEEVDENDKLMKELRRQLEKPVLVRYVKGNVTEIQAQKDEPQESVNIKRGILMMIQVTMDPKNVETLDKDKKDKSQSNRAYDKSTEKLFRIMEQGVSGDCETQYDIRESRLQDKLTEVTKTKDFRNCRQRAEKLFSLVSAKKIDDERKERKEDKLESTSVTRMLVISDKLRSDKFLIQESEIRSQHVFQPYNKEGGEVVTFSKQTLKLKEAKQISERMPEPREPELKGNLSFVFQKDQDESERRDSQEDRRQETTQEKKEKIERLSKEISKEMKHSVSEKAPRKFIELVKELRQLNEQQMKEILKELITKPINQGEQRKQRLTTEKVEEKNQTRKVLLDAVSLVGKWEALRAVRELMELKRISESETEMLLTGLSLSIQPCPGTTREMLEIAKSSRAEESKKIRRSAWLAVGSMVNGMTCNQQKEGQMHKKCPQTKEKLEEIKREFSRELLKGVEEEKSEEEKLLFLRAIKNAGLEQFLDRLQEIISGKDSETNTKEVRVQAIDALSRIAKRLPNKVRQIALRVFQNPEKSESERIRAYEVMMKTKPTLSFIELIAQSTQRETSNQVGQYVYTDLKSRSESKLQQDKKMSKMCKIALRLAKPFNKGIQYSESRKWQMVDEELDMGVSLDLKSISNKKSILPKDVRAQLRLNTLGYDIKLLEIATRAEGLQTMIDSLFNKKQEEKKSIFDYMMKKTRETSEEYRRTKEQRQKNVADIEVEKIQRSLPIETRRDEEPRLTYSMKWSDNEVSFQEWNKEELKKLVREGKLPMSDLEEQLRKGLKHQITKSTFLFEASRQIPTTLGLPLHLNLTSVLVLKSKTEGKLEVLPKLFREDRPTEQKEVRRIESELKSNQTIVLYTVGKMTVDSRVLKSGVAINVTLNTTLPVSGKLSMDLESQKYKWTMETPNQERELVTLKSRPFVYTEEKKIREDRERREREVTRRQEFLIKGKKIQKQPTEYNRTFGREEFGVEFRLNSSMVSRLNKEKRAPFQPLTGPVELRLSVKPGQNKPEKIEIEVEKKEVRVSSSERSEERREQQKKDQRWEINILAKHERQDREMKIKIQDSQEKVEEDPRRRQLDSREQRIPKKFLLRSIQEEEPFVSEETRELLKESQKEQTRRTIAVQIERKRLQNEREDFKACVNMEFEYPTYADYRLVQDRIQKAKIDAKWGRDCSGNDKKMQLTAKFQKSVEQRRQERREEKMFEQAPKDSQEWIRKETEQDFESFLESLSDVFTFGERSVSSRSSREQERRDQEQTEKKQEYYSESHSDKKREIRENVLRKCLQDRRQGRKFPQSCLKAIEQRSQLRELEVEIEHQNLPTWMKQLVSDLHKHVQHQFWDRVSVKDVDVRNEINKLRLRLTVDKDFKEMNVTIKTPREEVNITRVSLKEPKLKVNLQKVLKTELPLKMDLSLPVPLRFPSTKYSLMQDYQNRLLNKQYWPYCKVEHDKIKTFDDVEYKYELSKCEHILAKDASPEEKFMVLISKKEEQKPENILKVFLEGKKIELRTREQSREEERREREEEHKWTSEEEKEHKHNLIEITMDGREVEVRPEQQIVIRRDQNDRNSEKLFTIQRVGKMVKIISEKLGLKIKHDNHATWVKASNNFRSKMAGLCGNFDGEQTNEYSGPSEEIYKSHKMFALSYQVPSKQCETEGKKLPKMRNVMISRTNENGKEETCFSKTPVPQCPEGSRKTKTEKSQMEFHCLYTNLESTKKMMKLHQTKPLEKMMSKKTDRVQEIEAELECREQ</sequence>
<dbReference type="Pfam" id="PF00094">
    <property type="entry name" value="VWD"/>
    <property type="match status" value="2"/>
</dbReference>
<accession>A0A6P4YXR6</accession>
<evidence type="ECO:0000256" key="7">
    <source>
        <dbReference type="SAM" id="MobiDB-lite"/>
    </source>
</evidence>
<evidence type="ECO:0000256" key="2">
    <source>
        <dbReference type="ARBA" id="ARBA00022761"/>
    </source>
</evidence>
<name>A0A6P4YXR6_BRABE</name>
<proteinExistence type="predicted"/>
<keyword evidence="11" id="KW-1185">Reference proteome</keyword>
<dbReference type="SUPFAM" id="SSF48431">
    <property type="entry name" value="Lipovitellin-phosvitin complex, superhelical domain"/>
    <property type="match status" value="1"/>
</dbReference>
<comment type="caution">
    <text evidence="5">Lacks conserved residue(s) required for the propagation of feature annotation.</text>
</comment>
<dbReference type="PANTHER" id="PTHR23345">
    <property type="entry name" value="VITELLOGENIN-RELATED"/>
    <property type="match status" value="1"/>
</dbReference>
<feature type="region of interest" description="Disordered" evidence="7">
    <location>
        <begin position="1230"/>
        <end position="1255"/>
    </location>
</feature>
<keyword evidence="2" id="KW-0758">Storage protein</keyword>
<dbReference type="GeneID" id="109469508"/>
<dbReference type="SMART" id="SM01169">
    <property type="entry name" value="DUF1943"/>
    <property type="match status" value="1"/>
</dbReference>
<dbReference type="GO" id="GO:0045735">
    <property type="term" value="F:nutrient reservoir activity"/>
    <property type="evidence" value="ECO:0007669"/>
    <property type="project" value="UniProtKB-KW"/>
</dbReference>
<gene>
    <name evidence="12" type="primary">LOC109469508</name>
</gene>
<feature type="domain" description="Vitellogenin" evidence="9">
    <location>
        <begin position="27"/>
        <end position="819"/>
    </location>
</feature>
<dbReference type="FunFam" id="1.25.10.20:FF:000003">
    <property type="entry name" value="Vitellogenin C"/>
    <property type="match status" value="1"/>
</dbReference>
<dbReference type="PANTHER" id="PTHR23345:SF15">
    <property type="entry name" value="VITELLOGENIN 1-RELATED"/>
    <property type="match status" value="1"/>
</dbReference>
<evidence type="ECO:0000256" key="1">
    <source>
        <dbReference type="ARBA" id="ARBA00022729"/>
    </source>
</evidence>